<evidence type="ECO:0000313" key="2">
    <source>
        <dbReference type="Proteomes" id="UP000192927"/>
    </source>
</evidence>
<protein>
    <submittedName>
        <fullName evidence="1">Uncharacterized protein</fullName>
    </submittedName>
</protein>
<dbReference type="AlphaFoldDB" id="A0A1W5D469"/>
<proteinExistence type="predicted"/>
<name>A0A1W5D469_9LECA</name>
<accession>A0A1W5D469</accession>
<evidence type="ECO:0000313" key="1">
    <source>
        <dbReference type="EMBL" id="SLM37913.1"/>
    </source>
</evidence>
<dbReference type="Proteomes" id="UP000192927">
    <property type="component" value="Unassembled WGS sequence"/>
</dbReference>
<keyword evidence="2" id="KW-1185">Reference proteome</keyword>
<dbReference type="EMBL" id="FWEW01001964">
    <property type="protein sequence ID" value="SLM37913.1"/>
    <property type="molecule type" value="Genomic_DNA"/>
</dbReference>
<sequence>MAALCAGPVRIRTDSNAVLSFNIHRMLTWIESIFAVQNDKIQAIGRRALRLLLLSNAEDILLNSGEF</sequence>
<reference evidence="2" key="1">
    <citation type="submission" date="2017-03" db="EMBL/GenBank/DDBJ databases">
        <authorList>
            <person name="Sharma R."/>
            <person name="Thines M."/>
        </authorList>
    </citation>
    <scope>NUCLEOTIDE SEQUENCE [LARGE SCALE GENOMIC DNA]</scope>
</reference>
<organism evidence="1 2">
    <name type="scientific">Lasallia pustulata</name>
    <dbReference type="NCBI Taxonomy" id="136370"/>
    <lineage>
        <taxon>Eukaryota</taxon>
        <taxon>Fungi</taxon>
        <taxon>Dikarya</taxon>
        <taxon>Ascomycota</taxon>
        <taxon>Pezizomycotina</taxon>
        <taxon>Lecanoromycetes</taxon>
        <taxon>OSLEUM clade</taxon>
        <taxon>Umbilicariomycetidae</taxon>
        <taxon>Umbilicariales</taxon>
        <taxon>Umbilicariaceae</taxon>
        <taxon>Lasallia</taxon>
    </lineage>
</organism>